<accession>A0ABX7YNC1</accession>
<dbReference type="InterPro" id="IPR018728">
    <property type="entry name" value="DUF2268"/>
</dbReference>
<name>A0ABX7YNC1_9STRE</name>
<proteinExistence type="predicted"/>
<protein>
    <submittedName>
        <fullName evidence="2">DUF2268 domain-containing protein</fullName>
    </submittedName>
</protein>
<dbReference type="RefSeq" id="WP_212572465.1">
    <property type="nucleotide sequence ID" value="NZ_CP073084.1"/>
</dbReference>
<dbReference type="EMBL" id="CP073084">
    <property type="protein sequence ID" value="QUE55071.1"/>
    <property type="molecule type" value="Genomic_DNA"/>
</dbReference>
<evidence type="ECO:0000313" key="3">
    <source>
        <dbReference type="Proteomes" id="UP000677616"/>
    </source>
</evidence>
<keyword evidence="3" id="KW-1185">Reference proteome</keyword>
<feature type="domain" description="DUF2268" evidence="1">
    <location>
        <begin position="85"/>
        <end position="289"/>
    </location>
</feature>
<dbReference type="Pfam" id="PF10026">
    <property type="entry name" value="DUF2268"/>
    <property type="match status" value="1"/>
</dbReference>
<reference evidence="2 3" key="1">
    <citation type="submission" date="2021-04" db="EMBL/GenBank/DDBJ databases">
        <title>Complete genome sequence of a novel Streptococcus species.</title>
        <authorList>
            <person name="Teng J.L.L."/>
        </authorList>
    </citation>
    <scope>NUCLEOTIDE SEQUENCE [LARGE SCALE GENOMIC DNA]</scope>
    <source>
        <strain evidence="2 3">HKU75</strain>
    </source>
</reference>
<sequence length="301" mass="34179">MNIHMIRSDKVYRELLEMPMAERRGYFKEEILAPYKEKFYKQGIPFEAKQEGGFDIMMLLSWMHFMPEMLTAQQLPLIDRLDDSVWQSCERAIRDSLARFGSVTLPVQDYTFTILLAQPTAPMLQINDGYSGDGGIPGYLFLSLVPNEHTLSRLPSALAHEVNHNVRYQFVDWDGGSLKEMLVAEGLAENFAVQMYGKEKLGPWVSKTSLDTLNQVIKPFLHNHLDVKGVQKITAYLYGDEIAALMGQEGVGMPYCAGYACGYYLIQYYLEKTGKTIEEASLIPASEILAEVEEFWTGTTR</sequence>
<gene>
    <name evidence="2" type="ORF">INT76_04100</name>
</gene>
<evidence type="ECO:0000259" key="1">
    <source>
        <dbReference type="Pfam" id="PF10026"/>
    </source>
</evidence>
<dbReference type="Proteomes" id="UP000677616">
    <property type="component" value="Chromosome"/>
</dbReference>
<organism evidence="2 3">
    <name type="scientific">Streptococcus oriscaviae</name>
    <dbReference type="NCBI Taxonomy" id="2781599"/>
    <lineage>
        <taxon>Bacteria</taxon>
        <taxon>Bacillati</taxon>
        <taxon>Bacillota</taxon>
        <taxon>Bacilli</taxon>
        <taxon>Lactobacillales</taxon>
        <taxon>Streptococcaceae</taxon>
        <taxon>Streptococcus</taxon>
    </lineage>
</organism>
<evidence type="ECO:0000313" key="2">
    <source>
        <dbReference type="EMBL" id="QUE55071.1"/>
    </source>
</evidence>